<evidence type="ECO:0000313" key="3">
    <source>
        <dbReference type="Proteomes" id="UP000609121"/>
    </source>
</evidence>
<reference evidence="2" key="1">
    <citation type="submission" date="2020-09" db="EMBL/GenBank/DDBJ databases">
        <title>A novel bacterium of genus Mangrovicoccus, isolated from South China Sea.</title>
        <authorList>
            <person name="Huang H."/>
            <person name="Mo K."/>
            <person name="Hu Y."/>
        </authorList>
    </citation>
    <scope>NUCLEOTIDE SEQUENCE</scope>
    <source>
        <strain evidence="2">HB182678</strain>
    </source>
</reference>
<sequence length="145" mass="15074">MNARHLVGLVSGALFGLGLMVSGMTDPAKVLGWLDVFGAWDPTLGFVLGGAVLPMAAAWRLSAGRRPLLAPRFPAPPPQVIDRPLIAGSVLFGTGWGMAGLCPGPALASIGYADPRLWLFTGSMIAAMALMPRLRRRLDAGPATG</sequence>
<comment type="caution">
    <text evidence="2">The sequence shown here is derived from an EMBL/GenBank/DDBJ whole genome shotgun (WGS) entry which is preliminary data.</text>
</comment>
<evidence type="ECO:0000313" key="2">
    <source>
        <dbReference type="EMBL" id="MBE3639202.1"/>
    </source>
</evidence>
<keyword evidence="3" id="KW-1185">Reference proteome</keyword>
<feature type="transmembrane region" description="Helical" evidence="1">
    <location>
        <begin position="43"/>
        <end position="63"/>
    </location>
</feature>
<evidence type="ECO:0008006" key="4">
    <source>
        <dbReference type="Google" id="ProtNLM"/>
    </source>
</evidence>
<dbReference type="InterPro" id="IPR046513">
    <property type="entry name" value="DUF6691"/>
</dbReference>
<keyword evidence="1" id="KW-1133">Transmembrane helix</keyword>
<keyword evidence="1" id="KW-0472">Membrane</keyword>
<evidence type="ECO:0000256" key="1">
    <source>
        <dbReference type="SAM" id="Phobius"/>
    </source>
</evidence>
<keyword evidence="1" id="KW-0812">Transmembrane</keyword>
<feature type="transmembrane region" description="Helical" evidence="1">
    <location>
        <begin position="117"/>
        <end position="134"/>
    </location>
</feature>
<feature type="transmembrane region" description="Helical" evidence="1">
    <location>
        <begin position="84"/>
        <end position="111"/>
    </location>
</feature>
<dbReference type="EMBL" id="JACVXA010000041">
    <property type="protein sequence ID" value="MBE3639202.1"/>
    <property type="molecule type" value="Genomic_DNA"/>
</dbReference>
<dbReference type="Proteomes" id="UP000609121">
    <property type="component" value="Unassembled WGS sequence"/>
</dbReference>
<protein>
    <recommendedName>
        <fullName evidence="4">YeeE/YedE family protein</fullName>
    </recommendedName>
</protein>
<dbReference type="Pfam" id="PF20398">
    <property type="entry name" value="DUF6691"/>
    <property type="match status" value="1"/>
</dbReference>
<name>A0A8J6YX32_9RHOB</name>
<gene>
    <name evidence="2" type="ORF">ICN82_13435</name>
</gene>
<accession>A0A8J6YX32</accession>
<dbReference type="AlphaFoldDB" id="A0A8J6YX32"/>
<organism evidence="2 3">
    <name type="scientific">Mangrovicoccus algicola</name>
    <dbReference type="NCBI Taxonomy" id="2771008"/>
    <lineage>
        <taxon>Bacteria</taxon>
        <taxon>Pseudomonadati</taxon>
        <taxon>Pseudomonadota</taxon>
        <taxon>Alphaproteobacteria</taxon>
        <taxon>Rhodobacterales</taxon>
        <taxon>Paracoccaceae</taxon>
        <taxon>Mangrovicoccus</taxon>
    </lineage>
</organism>
<dbReference type="RefSeq" id="WP_193183638.1">
    <property type="nucleotide sequence ID" value="NZ_JACVXA010000041.1"/>
</dbReference>
<proteinExistence type="predicted"/>